<gene>
    <name evidence="1" type="ORF">M947_09710</name>
</gene>
<comment type="caution">
    <text evidence="1">The sequence shown here is derived from an EMBL/GenBank/DDBJ whole genome shotgun (WGS) entry which is preliminary data.</text>
</comment>
<dbReference type="STRING" id="1172190.M947_09710"/>
<name>T0JF90_9BACT</name>
<dbReference type="eggNOG" id="ENOG502Z8VU">
    <property type="taxonomic scope" value="Bacteria"/>
</dbReference>
<dbReference type="OrthoDB" id="9815616at2"/>
<dbReference type="AlphaFoldDB" id="T0JF90"/>
<evidence type="ECO:0000313" key="2">
    <source>
        <dbReference type="Proteomes" id="UP000015520"/>
    </source>
</evidence>
<dbReference type="PATRIC" id="fig|1172190.3.peg.1876"/>
<accession>T0JF90</accession>
<reference evidence="1 2" key="1">
    <citation type="submission" date="2013-07" db="EMBL/GenBank/DDBJ databases">
        <title>Sulfurimonas hongkongensis AST-10 Genome Sequencing.</title>
        <authorList>
            <person name="Cai L."/>
            <person name="Zhang T."/>
        </authorList>
    </citation>
    <scope>NUCLEOTIDE SEQUENCE [LARGE SCALE GENOMIC DNA]</scope>
    <source>
        <strain evidence="1 2">AST-10</strain>
    </source>
</reference>
<proteinExistence type="predicted"/>
<organism evidence="1 2">
    <name type="scientific">Sulfurimonas hongkongensis</name>
    <dbReference type="NCBI Taxonomy" id="1172190"/>
    <lineage>
        <taxon>Bacteria</taxon>
        <taxon>Pseudomonadati</taxon>
        <taxon>Campylobacterota</taxon>
        <taxon>Epsilonproteobacteria</taxon>
        <taxon>Campylobacterales</taxon>
        <taxon>Sulfurimonadaceae</taxon>
        <taxon>Sulfurimonas</taxon>
    </lineage>
</organism>
<evidence type="ECO:0008006" key="3">
    <source>
        <dbReference type="Google" id="ProtNLM"/>
    </source>
</evidence>
<dbReference type="Proteomes" id="UP000015520">
    <property type="component" value="Unassembled WGS sequence"/>
</dbReference>
<dbReference type="Pfam" id="PF09611">
    <property type="entry name" value="Cas_Csy1"/>
    <property type="match status" value="1"/>
</dbReference>
<evidence type="ECO:0000313" key="1">
    <source>
        <dbReference type="EMBL" id="EQB35547.1"/>
    </source>
</evidence>
<keyword evidence="2" id="KW-1185">Reference proteome</keyword>
<protein>
    <recommendedName>
        <fullName evidence="3">CRISPR-associated protein Csy1</fullName>
    </recommendedName>
</protein>
<dbReference type="InterPro" id="IPR013397">
    <property type="entry name" value="CRISPR-assoc_prot_Csy1"/>
</dbReference>
<dbReference type="RefSeq" id="WP_021288187.1">
    <property type="nucleotide sequence ID" value="NZ_AUPZ01000013.1"/>
</dbReference>
<sequence>MIEEVLSKFFDERKEIWMKKNQKSSMSDEEVIKLQADCEEALSLEKWLPDAAKRAGQISISTHPCTFSHPSSRKNKNGYVTPIIADAKRQNDGLLRSGNVEVESDALGNAAALDVHKFLNLVMSDGKKLISHIELESQLAKSILTIKNHTYESLRDGFLKMINSSNDLVTSEKIKQVYFPVNQDYHQLSILSNSGIMYHLKERINIMRFGDEVKEKRDKRKKAEYCESGYSEIYGLTTIGFGGTKPQNISVLNSKNGGKAYLLLSIPPVLKKRNIYFPKSNFFQDSIRAWEVSEIFDALHRLASTDYNNVDIRNGRIRRYGQLMDKIIEKMWTIRFVSIEQYYEKNSKLKSHQKIWLSHLYEEERDSEDAWLDKLEKEITRWIFQSYEKRTNKKFGIEEKKDIANLVHEHREALR</sequence>
<dbReference type="NCBIfam" id="TIGR02564">
    <property type="entry name" value="cas_Csy1"/>
    <property type="match status" value="1"/>
</dbReference>
<dbReference type="EMBL" id="AUPZ01000013">
    <property type="protein sequence ID" value="EQB35547.1"/>
    <property type="molecule type" value="Genomic_DNA"/>
</dbReference>